<evidence type="ECO:0000256" key="1">
    <source>
        <dbReference type="SAM" id="MobiDB-lite"/>
    </source>
</evidence>
<dbReference type="PANTHER" id="PTHR17901">
    <property type="entry name" value="MAGNESIUM-DEPENDENT PHOSPHATASE 1 MDP1"/>
    <property type="match status" value="1"/>
</dbReference>
<feature type="region of interest" description="Disordered" evidence="1">
    <location>
        <begin position="24"/>
        <end position="52"/>
    </location>
</feature>
<gene>
    <name evidence="3" type="primary">LOC109482159</name>
</gene>
<dbReference type="AlphaFoldDB" id="A0A6P4ZU60"/>
<dbReference type="InterPro" id="IPR010033">
    <property type="entry name" value="HAD_SF_ppase_IIIC"/>
</dbReference>
<name>A0A6P4ZU60_BRABE</name>
<evidence type="ECO:0000313" key="2">
    <source>
        <dbReference type="Proteomes" id="UP000515135"/>
    </source>
</evidence>
<reference evidence="3" key="1">
    <citation type="submission" date="2025-08" db="UniProtKB">
        <authorList>
            <consortium name="RefSeq"/>
        </authorList>
    </citation>
    <scope>IDENTIFICATION</scope>
    <source>
        <tissue evidence="3">Gonad</tissue>
    </source>
</reference>
<dbReference type="SFLD" id="SFLDG01129">
    <property type="entry name" value="C1.5:_HAD__Beta-PGM__Phosphata"/>
    <property type="match status" value="1"/>
</dbReference>
<feature type="compositionally biased region" description="Polar residues" evidence="1">
    <location>
        <begin position="39"/>
        <end position="49"/>
    </location>
</feature>
<feature type="compositionally biased region" description="Low complexity" evidence="1">
    <location>
        <begin position="26"/>
        <end position="38"/>
    </location>
</feature>
<dbReference type="InterPro" id="IPR010036">
    <property type="entry name" value="MDP_1_eu_arc"/>
</dbReference>
<dbReference type="SUPFAM" id="SSF56784">
    <property type="entry name" value="HAD-like"/>
    <property type="match status" value="1"/>
</dbReference>
<dbReference type="Proteomes" id="UP000515135">
    <property type="component" value="Unplaced"/>
</dbReference>
<dbReference type="NCBIfam" id="TIGR01681">
    <property type="entry name" value="HAD-SF-IIIC"/>
    <property type="match status" value="1"/>
</dbReference>
<dbReference type="GO" id="GO:0003993">
    <property type="term" value="F:acid phosphatase activity"/>
    <property type="evidence" value="ECO:0007669"/>
    <property type="project" value="TreeGrafter"/>
</dbReference>
<dbReference type="FunFam" id="3.40.50.1000:FF:000539">
    <property type="match status" value="1"/>
</dbReference>
<dbReference type="SFLD" id="SFLDS00003">
    <property type="entry name" value="Haloacid_Dehalogenase"/>
    <property type="match status" value="1"/>
</dbReference>
<proteinExistence type="predicted"/>
<dbReference type="Gene3D" id="3.40.50.1000">
    <property type="entry name" value="HAD superfamily/HAD-like"/>
    <property type="match status" value="1"/>
</dbReference>
<dbReference type="SFLD" id="SFLDG01131">
    <property type="entry name" value="C1.5.2:_MDP_Like"/>
    <property type="match status" value="1"/>
</dbReference>
<dbReference type="PANTHER" id="PTHR17901:SF14">
    <property type="entry name" value="MAGNESIUM-DEPENDENT PHOSPHATASE 1"/>
    <property type="match status" value="1"/>
</dbReference>
<dbReference type="OrthoDB" id="2865258at2759"/>
<dbReference type="GeneID" id="109482159"/>
<dbReference type="Pfam" id="PF12689">
    <property type="entry name" value="Acid_PPase"/>
    <property type="match status" value="1"/>
</dbReference>
<organism evidence="2 3">
    <name type="scientific">Branchiostoma belcheri</name>
    <name type="common">Amphioxus</name>
    <dbReference type="NCBI Taxonomy" id="7741"/>
    <lineage>
        <taxon>Eukaryota</taxon>
        <taxon>Metazoa</taxon>
        <taxon>Chordata</taxon>
        <taxon>Cephalochordata</taxon>
        <taxon>Leptocardii</taxon>
        <taxon>Amphioxiformes</taxon>
        <taxon>Branchiostomatidae</taxon>
        <taxon>Branchiostoma</taxon>
    </lineage>
</organism>
<dbReference type="KEGG" id="bbel:109482159"/>
<dbReference type="InterPro" id="IPR036412">
    <property type="entry name" value="HAD-like_sf"/>
</dbReference>
<dbReference type="NCBIfam" id="TIGR01685">
    <property type="entry name" value="MDP-1"/>
    <property type="match status" value="1"/>
</dbReference>
<dbReference type="RefSeq" id="XP_019640418.1">
    <property type="nucleotide sequence ID" value="XM_019784859.1"/>
</dbReference>
<protein>
    <submittedName>
        <fullName evidence="3">Magnesium-dependent phosphatase 1-like isoform X1</fullName>
    </submittedName>
</protein>
<dbReference type="InterPro" id="IPR023214">
    <property type="entry name" value="HAD_sf"/>
</dbReference>
<accession>A0A6P4ZU60</accession>
<evidence type="ECO:0000313" key="3">
    <source>
        <dbReference type="RefSeq" id="XP_019640418.1"/>
    </source>
</evidence>
<sequence length="212" mass="24382">MISDSVVFLLRTFRGIISPFRRKTSDSQLTQDSSQNTQGNTTDMASNFTPPSPKPELLVLDVDWTLWPFHTDMDVSPPFKKDSSGEVRDSRGKAIQPFPDVPRILDWLKGNGYTLALASRTWAPSDMERLLILLDWNKYFSYKEIYKGTKTKHFSKFKQNSGVPYNKMLFFDDEDINIHEIGNIGVMCIFVTNGLNWNLLQKGLEKYAKERS</sequence>
<keyword evidence="2" id="KW-1185">Reference proteome</keyword>